<dbReference type="Proteomes" id="UP000572817">
    <property type="component" value="Unassembled WGS sequence"/>
</dbReference>
<comment type="similarity">
    <text evidence="2 7">Belongs to the major facilitator superfamily. Sugar transporter (TC 2.A.1.1) family.</text>
</comment>
<dbReference type="InterPro" id="IPR005828">
    <property type="entry name" value="MFS_sugar_transport-like"/>
</dbReference>
<feature type="transmembrane region" description="Helical" evidence="8">
    <location>
        <begin position="262"/>
        <end position="285"/>
    </location>
</feature>
<gene>
    <name evidence="10" type="ORF">GTA08_BOTSDO06390</name>
</gene>
<dbReference type="OrthoDB" id="6133115at2759"/>
<comment type="caution">
    <text evidence="10">The sequence shown here is derived from an EMBL/GenBank/DDBJ whole genome shotgun (WGS) entry which is preliminary data.</text>
</comment>
<protein>
    <submittedName>
        <fullName evidence="10">Sugar transporter stl1 protein</fullName>
    </submittedName>
</protein>
<feature type="transmembrane region" description="Helical" evidence="8">
    <location>
        <begin position="80"/>
        <end position="101"/>
    </location>
</feature>
<feature type="transmembrane region" description="Helical" evidence="8">
    <location>
        <begin position="363"/>
        <end position="386"/>
    </location>
</feature>
<dbReference type="SUPFAM" id="SSF103473">
    <property type="entry name" value="MFS general substrate transporter"/>
    <property type="match status" value="1"/>
</dbReference>
<evidence type="ECO:0000256" key="3">
    <source>
        <dbReference type="ARBA" id="ARBA00022448"/>
    </source>
</evidence>
<proteinExistence type="inferred from homology"/>
<dbReference type="PROSITE" id="PS00217">
    <property type="entry name" value="SUGAR_TRANSPORT_2"/>
    <property type="match status" value="1"/>
</dbReference>
<dbReference type="EMBL" id="WWBZ02000040">
    <property type="protein sequence ID" value="KAF4305025.1"/>
    <property type="molecule type" value="Genomic_DNA"/>
</dbReference>
<dbReference type="Pfam" id="PF00083">
    <property type="entry name" value="Sugar_tr"/>
    <property type="match status" value="1"/>
</dbReference>
<feature type="transmembrane region" description="Helical" evidence="8">
    <location>
        <begin position="430"/>
        <end position="449"/>
    </location>
</feature>
<keyword evidence="5 8" id="KW-1133">Transmembrane helix</keyword>
<dbReference type="InterPro" id="IPR050360">
    <property type="entry name" value="MFS_Sugar_Transporters"/>
</dbReference>
<evidence type="ECO:0000256" key="4">
    <source>
        <dbReference type="ARBA" id="ARBA00022692"/>
    </source>
</evidence>
<dbReference type="InterPro" id="IPR036259">
    <property type="entry name" value="MFS_trans_sf"/>
</dbReference>
<keyword evidence="11" id="KW-1185">Reference proteome</keyword>
<evidence type="ECO:0000313" key="10">
    <source>
        <dbReference type="EMBL" id="KAF4305025.1"/>
    </source>
</evidence>
<dbReference type="Gene3D" id="1.20.1250.20">
    <property type="entry name" value="MFS general substrate transporter like domains"/>
    <property type="match status" value="1"/>
</dbReference>
<dbReference type="PRINTS" id="PR00171">
    <property type="entry name" value="SUGRTRNSPORT"/>
</dbReference>
<feature type="transmembrane region" description="Helical" evidence="8">
    <location>
        <begin position="139"/>
        <end position="158"/>
    </location>
</feature>
<dbReference type="PROSITE" id="PS50850">
    <property type="entry name" value="MFS"/>
    <property type="match status" value="1"/>
</dbReference>
<feature type="transmembrane region" description="Helical" evidence="8">
    <location>
        <begin position="297"/>
        <end position="321"/>
    </location>
</feature>
<dbReference type="GO" id="GO:0016020">
    <property type="term" value="C:membrane"/>
    <property type="evidence" value="ECO:0007669"/>
    <property type="project" value="UniProtKB-SubCell"/>
</dbReference>
<dbReference type="GO" id="GO:0005351">
    <property type="term" value="F:carbohydrate:proton symporter activity"/>
    <property type="evidence" value="ECO:0007669"/>
    <property type="project" value="TreeGrafter"/>
</dbReference>
<dbReference type="NCBIfam" id="TIGR00879">
    <property type="entry name" value="SP"/>
    <property type="match status" value="1"/>
</dbReference>
<evidence type="ECO:0000256" key="2">
    <source>
        <dbReference type="ARBA" id="ARBA00010992"/>
    </source>
</evidence>
<feature type="transmembrane region" description="Helical" evidence="8">
    <location>
        <begin position="51"/>
        <end position="73"/>
    </location>
</feature>
<accession>A0A8H4IPN5</accession>
<evidence type="ECO:0000256" key="6">
    <source>
        <dbReference type="ARBA" id="ARBA00023136"/>
    </source>
</evidence>
<dbReference type="PANTHER" id="PTHR48022">
    <property type="entry name" value="PLASTIDIC GLUCOSE TRANSPORTER 4"/>
    <property type="match status" value="1"/>
</dbReference>
<evidence type="ECO:0000313" key="11">
    <source>
        <dbReference type="Proteomes" id="UP000572817"/>
    </source>
</evidence>
<feature type="transmembrane region" description="Helical" evidence="8">
    <location>
        <begin position="7"/>
        <end position="26"/>
    </location>
</feature>
<keyword evidence="10" id="KW-0762">Sugar transport</keyword>
<dbReference type="InterPro" id="IPR020846">
    <property type="entry name" value="MFS_dom"/>
</dbReference>
<keyword evidence="4 8" id="KW-0812">Transmembrane</keyword>
<reference evidence="10" key="1">
    <citation type="submission" date="2020-04" db="EMBL/GenBank/DDBJ databases">
        <title>Genome Assembly and Annotation of Botryosphaeria dothidea sdau 11-99, a Latent Pathogen of Apple Fruit Ring Rot in China.</title>
        <authorList>
            <person name="Yu C."/>
            <person name="Diao Y."/>
            <person name="Lu Q."/>
            <person name="Zhao J."/>
            <person name="Cui S."/>
            <person name="Peng C."/>
            <person name="He B."/>
            <person name="Liu H."/>
        </authorList>
    </citation>
    <scope>NUCLEOTIDE SEQUENCE [LARGE SCALE GENOMIC DNA]</scope>
    <source>
        <strain evidence="10">Sdau11-99</strain>
    </source>
</reference>
<evidence type="ECO:0000256" key="7">
    <source>
        <dbReference type="RuleBase" id="RU003346"/>
    </source>
</evidence>
<feature type="transmembrane region" description="Helical" evidence="8">
    <location>
        <begin position="107"/>
        <end position="127"/>
    </location>
</feature>
<dbReference type="InterPro" id="IPR003663">
    <property type="entry name" value="Sugar/inositol_transpt"/>
</dbReference>
<evidence type="ECO:0000256" key="8">
    <source>
        <dbReference type="SAM" id="Phobius"/>
    </source>
</evidence>
<feature type="transmembrane region" description="Helical" evidence="8">
    <location>
        <begin position="328"/>
        <end position="351"/>
    </location>
</feature>
<feature type="transmembrane region" description="Helical" evidence="8">
    <location>
        <begin position="406"/>
        <end position="424"/>
    </location>
</feature>
<keyword evidence="3 7" id="KW-0813">Transport</keyword>
<dbReference type="PANTHER" id="PTHR48022:SF28">
    <property type="entry name" value="MAJOR FACILITATOR SUPERFAMILY (MFS) PROFILE DOMAIN-CONTAINING PROTEIN-RELATED"/>
    <property type="match status" value="1"/>
</dbReference>
<comment type="subcellular location">
    <subcellularLocation>
        <location evidence="1">Membrane</location>
        <topology evidence="1">Multi-pass membrane protein</topology>
    </subcellularLocation>
</comment>
<dbReference type="AlphaFoldDB" id="A0A8H4IPN5"/>
<feature type="transmembrane region" description="Helical" evidence="8">
    <location>
        <begin position="170"/>
        <end position="192"/>
    </location>
</feature>
<evidence type="ECO:0000256" key="1">
    <source>
        <dbReference type="ARBA" id="ARBA00004141"/>
    </source>
</evidence>
<dbReference type="FunFam" id="1.20.1250.20:FF:000090">
    <property type="entry name" value="MFS sugar transporter, putative"/>
    <property type="match status" value="1"/>
</dbReference>
<keyword evidence="6 8" id="KW-0472">Membrane</keyword>
<evidence type="ECO:0000256" key="5">
    <source>
        <dbReference type="ARBA" id="ARBA00022989"/>
    </source>
</evidence>
<evidence type="ECO:0000259" key="9">
    <source>
        <dbReference type="PROSITE" id="PS50850"/>
    </source>
</evidence>
<feature type="domain" description="Major facilitator superfamily (MFS) profile" evidence="9">
    <location>
        <begin position="13"/>
        <end position="453"/>
    </location>
</feature>
<dbReference type="InterPro" id="IPR005829">
    <property type="entry name" value="Sugar_transporter_CS"/>
</dbReference>
<sequence>MVQLEGRALLGAVTALTCMGFLLIGFDNGLMGGLVGAPAFNDTFNTPGAEMVGLIVAIYEVGCFLGSVTTSIIGERLGRLKSIAIGIAIMIVGAVLQATAYGRAHLIVARIVSGVGMGFINSTVPVLQAEFSPKASRGVYVCAQLSTLNFGIFLVYWIDYAFSSHLSSYAWRIPVILQCIFLIPMALILLIIPESPRWLARHDRPEEALEVLLRLHKNNASPAEVAALHTDIVHTAALEASIGAGSWKDLLKEDEIKSRTRLLIACSIQAFQQLGGINAIIYYSATLFKDSIGFSDHMSALMSGFLQTWFFAASFIPWALIDRIGRRPLLLSMVSVMAAVMAVQAGLIYQVQHKTSIQYASGIAAAVMLFIYQGAFTIGFQATVWVYPSEILPLRLRQRGSSISTAANWIINFAVVQFTPPAIANIGWRTYIIFAVLNAAFLPVMYLFYPETKGLQLEDVDRLFSKTGEFEREDIGEKGAVERIEEMEV</sequence>
<name>A0A8H4IPN5_9PEZI</name>
<organism evidence="10 11">
    <name type="scientific">Botryosphaeria dothidea</name>
    <dbReference type="NCBI Taxonomy" id="55169"/>
    <lineage>
        <taxon>Eukaryota</taxon>
        <taxon>Fungi</taxon>
        <taxon>Dikarya</taxon>
        <taxon>Ascomycota</taxon>
        <taxon>Pezizomycotina</taxon>
        <taxon>Dothideomycetes</taxon>
        <taxon>Dothideomycetes incertae sedis</taxon>
        <taxon>Botryosphaeriales</taxon>
        <taxon>Botryosphaeriaceae</taxon>
        <taxon>Botryosphaeria</taxon>
    </lineage>
</organism>